<dbReference type="AlphaFoldDB" id="A0A7X8XWX9"/>
<comment type="subcellular location">
    <subcellularLocation>
        <location evidence="1">Membrane</location>
        <topology evidence="1">Multi-pass membrane protein</topology>
    </subcellularLocation>
</comment>
<feature type="transmembrane region" description="Helical" evidence="5">
    <location>
        <begin position="38"/>
        <end position="65"/>
    </location>
</feature>
<evidence type="ECO:0000313" key="8">
    <source>
        <dbReference type="Proteomes" id="UP000585050"/>
    </source>
</evidence>
<organism evidence="7 8">
    <name type="scientific">Flammeovirga agarivorans</name>
    <dbReference type="NCBI Taxonomy" id="2726742"/>
    <lineage>
        <taxon>Bacteria</taxon>
        <taxon>Pseudomonadati</taxon>
        <taxon>Bacteroidota</taxon>
        <taxon>Cytophagia</taxon>
        <taxon>Cytophagales</taxon>
        <taxon>Flammeovirgaceae</taxon>
        <taxon>Flammeovirga</taxon>
    </lineage>
</organism>
<reference evidence="7 8" key="1">
    <citation type="submission" date="2020-04" db="EMBL/GenBank/DDBJ databases">
        <title>Flammeovirga sp. SR4, a novel species isolated from seawater.</title>
        <authorList>
            <person name="Wang X."/>
        </authorList>
    </citation>
    <scope>NUCLEOTIDE SEQUENCE [LARGE SCALE GENOMIC DNA]</scope>
    <source>
        <strain evidence="7 8">SR4</strain>
    </source>
</reference>
<evidence type="ECO:0000256" key="5">
    <source>
        <dbReference type="SAM" id="Phobius"/>
    </source>
</evidence>
<sequence>MDSIFIHIFIGLIGILLMRYGALMLTKGATALSASSNFSGIHIGLTVVALGTSIPEVCVSFISVYKESEELAFGTIIGSNTFNIVFGLGISSLIINIRVLSKNIWRDTVFALGSGCLLFLLLNKKLFFHSETNYLTPYDTIILIGYLITYYLIIFASSKNKKEIYLIKKIPKGLIRHHYISRDIIVGLLIIAAGAYISVIEALLLSEYTVLSPRFIGVSIMAICTSLPEITTTIAVMRRKRQDIAFGNIMGSYIINFLVAPSILTIKGPIAYDYTLNYDLSFSVLICMLCAFLSLSSRYLRLNKVASILLLTLGVLYYFTTYLRG</sequence>
<feature type="transmembrane region" description="Helical" evidence="5">
    <location>
        <begin position="244"/>
        <end position="264"/>
    </location>
</feature>
<keyword evidence="4 5" id="KW-0472">Membrane</keyword>
<dbReference type="GO" id="GO:0005262">
    <property type="term" value="F:calcium channel activity"/>
    <property type="evidence" value="ECO:0007669"/>
    <property type="project" value="TreeGrafter"/>
</dbReference>
<dbReference type="GO" id="GO:0006874">
    <property type="term" value="P:intracellular calcium ion homeostasis"/>
    <property type="evidence" value="ECO:0007669"/>
    <property type="project" value="TreeGrafter"/>
</dbReference>
<dbReference type="Gene3D" id="1.20.1420.30">
    <property type="entry name" value="NCX, central ion-binding region"/>
    <property type="match status" value="1"/>
</dbReference>
<feature type="domain" description="Sodium/calcium exchanger membrane region" evidence="6">
    <location>
        <begin position="184"/>
        <end position="320"/>
    </location>
</feature>
<dbReference type="EMBL" id="JABAIL010000004">
    <property type="protein sequence ID" value="NLR92717.1"/>
    <property type="molecule type" value="Genomic_DNA"/>
</dbReference>
<accession>A0A7X8XWX9</accession>
<feature type="domain" description="Sodium/calcium exchanger membrane region" evidence="6">
    <location>
        <begin position="8"/>
        <end position="155"/>
    </location>
</feature>
<dbReference type="Pfam" id="PF01699">
    <property type="entry name" value="Na_Ca_ex"/>
    <property type="match status" value="2"/>
</dbReference>
<comment type="caution">
    <text evidence="7">The sequence shown here is derived from an EMBL/GenBank/DDBJ whole genome shotgun (WGS) entry which is preliminary data.</text>
</comment>
<feature type="transmembrane region" description="Helical" evidence="5">
    <location>
        <begin position="71"/>
        <end position="97"/>
    </location>
</feature>
<dbReference type="InterPro" id="IPR004481">
    <property type="entry name" value="K/Na/Ca-exchanger"/>
</dbReference>
<evidence type="ECO:0000256" key="2">
    <source>
        <dbReference type="ARBA" id="ARBA00022692"/>
    </source>
</evidence>
<evidence type="ECO:0000313" key="7">
    <source>
        <dbReference type="EMBL" id="NLR92717.1"/>
    </source>
</evidence>
<feature type="transmembrane region" description="Helical" evidence="5">
    <location>
        <begin position="276"/>
        <end position="295"/>
    </location>
</feature>
<feature type="transmembrane region" description="Helical" evidence="5">
    <location>
        <begin position="179"/>
        <end position="203"/>
    </location>
</feature>
<keyword evidence="3 5" id="KW-1133">Transmembrane helix</keyword>
<dbReference type="GO" id="GO:0005886">
    <property type="term" value="C:plasma membrane"/>
    <property type="evidence" value="ECO:0007669"/>
    <property type="project" value="TreeGrafter"/>
</dbReference>
<feature type="transmembrane region" description="Helical" evidence="5">
    <location>
        <begin position="109"/>
        <end position="128"/>
    </location>
</feature>
<protein>
    <submittedName>
        <fullName evidence="7">Sodium:calcium antiporter</fullName>
    </submittedName>
</protein>
<evidence type="ECO:0000256" key="3">
    <source>
        <dbReference type="ARBA" id="ARBA00022989"/>
    </source>
</evidence>
<dbReference type="InterPro" id="IPR004837">
    <property type="entry name" value="NaCa_Exmemb"/>
</dbReference>
<feature type="transmembrane region" description="Helical" evidence="5">
    <location>
        <begin position="215"/>
        <end position="237"/>
    </location>
</feature>
<feature type="transmembrane region" description="Helical" evidence="5">
    <location>
        <begin position="6"/>
        <end position="26"/>
    </location>
</feature>
<evidence type="ECO:0000256" key="1">
    <source>
        <dbReference type="ARBA" id="ARBA00004141"/>
    </source>
</evidence>
<gene>
    <name evidence="7" type="ORF">HGP29_15970</name>
</gene>
<feature type="transmembrane region" description="Helical" evidence="5">
    <location>
        <begin position="140"/>
        <end position="158"/>
    </location>
</feature>
<evidence type="ECO:0000256" key="4">
    <source>
        <dbReference type="ARBA" id="ARBA00023136"/>
    </source>
</evidence>
<dbReference type="Proteomes" id="UP000585050">
    <property type="component" value="Unassembled WGS sequence"/>
</dbReference>
<feature type="transmembrane region" description="Helical" evidence="5">
    <location>
        <begin position="302"/>
        <end position="320"/>
    </location>
</feature>
<evidence type="ECO:0000259" key="6">
    <source>
        <dbReference type="Pfam" id="PF01699"/>
    </source>
</evidence>
<proteinExistence type="predicted"/>
<dbReference type="RefSeq" id="WP_168883421.1">
    <property type="nucleotide sequence ID" value="NZ_JABAIL010000004.1"/>
</dbReference>
<keyword evidence="2 5" id="KW-0812">Transmembrane</keyword>
<dbReference type="PANTHER" id="PTHR10846:SF8">
    <property type="entry name" value="INNER MEMBRANE PROTEIN YRBG"/>
    <property type="match status" value="1"/>
</dbReference>
<dbReference type="GO" id="GO:0008273">
    <property type="term" value="F:calcium, potassium:sodium antiporter activity"/>
    <property type="evidence" value="ECO:0007669"/>
    <property type="project" value="TreeGrafter"/>
</dbReference>
<dbReference type="InterPro" id="IPR044880">
    <property type="entry name" value="NCX_ion-bd_dom_sf"/>
</dbReference>
<name>A0A7X8XWX9_9BACT</name>
<keyword evidence="8" id="KW-1185">Reference proteome</keyword>
<dbReference type="PANTHER" id="PTHR10846">
    <property type="entry name" value="SODIUM/POTASSIUM/CALCIUM EXCHANGER"/>
    <property type="match status" value="1"/>
</dbReference>